<evidence type="ECO:0000256" key="4">
    <source>
        <dbReference type="ARBA" id="ARBA00022989"/>
    </source>
</evidence>
<evidence type="ECO:0000256" key="3">
    <source>
        <dbReference type="ARBA" id="ARBA00022692"/>
    </source>
</evidence>
<dbReference type="InterPro" id="IPR050445">
    <property type="entry name" value="Bact_polysacc_biosynth/exp"/>
</dbReference>
<comment type="caution">
    <text evidence="9">The sequence shown here is derived from an EMBL/GenBank/DDBJ whole genome shotgun (WGS) entry which is preliminary data.</text>
</comment>
<evidence type="ECO:0000259" key="8">
    <source>
        <dbReference type="Pfam" id="PF02706"/>
    </source>
</evidence>
<evidence type="ECO:0000313" key="9">
    <source>
        <dbReference type="EMBL" id="OGG02017.1"/>
    </source>
</evidence>
<feature type="coiled-coil region" evidence="6">
    <location>
        <begin position="176"/>
        <end position="203"/>
    </location>
</feature>
<reference evidence="9 10" key="1">
    <citation type="journal article" date="2016" name="Nat. Commun.">
        <title>Thousands of microbial genomes shed light on interconnected biogeochemical processes in an aquifer system.</title>
        <authorList>
            <person name="Anantharaman K."/>
            <person name="Brown C.T."/>
            <person name="Hug L.A."/>
            <person name="Sharon I."/>
            <person name="Castelle C.J."/>
            <person name="Probst A.J."/>
            <person name="Thomas B.C."/>
            <person name="Singh A."/>
            <person name="Wilkins M.J."/>
            <person name="Karaoz U."/>
            <person name="Brodie E.L."/>
            <person name="Williams K.H."/>
            <person name="Hubbard S.S."/>
            <person name="Banfield J.F."/>
        </authorList>
    </citation>
    <scope>NUCLEOTIDE SEQUENCE [LARGE SCALE GENOMIC DNA]</scope>
</reference>
<dbReference type="InterPro" id="IPR003856">
    <property type="entry name" value="LPS_length_determ_N"/>
</dbReference>
<evidence type="ECO:0000256" key="7">
    <source>
        <dbReference type="SAM" id="Phobius"/>
    </source>
</evidence>
<accession>A0A1F5YPV5</accession>
<proteinExistence type="predicted"/>
<evidence type="ECO:0000256" key="6">
    <source>
        <dbReference type="SAM" id="Coils"/>
    </source>
</evidence>
<dbReference type="STRING" id="1817867.A3F83_16710"/>
<name>A0A1F5YPV5_9BACT</name>
<comment type="subcellular location">
    <subcellularLocation>
        <location evidence="1">Cell membrane</location>
        <topology evidence="1">Multi-pass membrane protein</topology>
    </subcellularLocation>
</comment>
<keyword evidence="5 7" id="KW-0472">Membrane</keyword>
<keyword evidence="6" id="KW-0175">Coiled coil</keyword>
<dbReference type="AlphaFoldDB" id="A0A1F5YPV5"/>
<dbReference type="PANTHER" id="PTHR32309:SF13">
    <property type="entry name" value="FERRIC ENTEROBACTIN TRANSPORT PROTEIN FEPE"/>
    <property type="match status" value="1"/>
</dbReference>
<dbReference type="PANTHER" id="PTHR32309">
    <property type="entry name" value="TYROSINE-PROTEIN KINASE"/>
    <property type="match status" value="1"/>
</dbReference>
<keyword evidence="4 7" id="KW-1133">Transmembrane helix</keyword>
<sequence length="380" mass="42910">MAESGFQAIDSLSIILRRWRLLAAVCLVTGLAAAVVNFVFLPRWFKSTTVLLPPQDRSSFGGLGMLLSNIQNLPGSISRIATGMTGFSQSQYLFVVVLNSETVADSLIEKFDLQRVYKKKYHFETVKELRTHTSIDFPPEGQVVVSVEAKEDSVLAFNLTREYVIQLNNILADRGIHSASNKAAFLEARMDETRKNLVVLEDSLRHFQESNRVVTSGEQPEGLLELITMPIKSSLEMLALIQADRESKSIELRVKQGLYRREHPDITLLKKEISELDRTIMRIEKSMPGIALDFSRIYRSLKLQEELFLLLSAQYEETRINEADDTPSAIVLDEARIPEYKYRPRRLLNIGITVGAALILAMIFVVLGERLKAGPRADRV</sequence>
<dbReference type="Proteomes" id="UP000179129">
    <property type="component" value="Unassembled WGS sequence"/>
</dbReference>
<feature type="transmembrane region" description="Helical" evidence="7">
    <location>
        <begin position="347"/>
        <end position="367"/>
    </location>
</feature>
<evidence type="ECO:0000256" key="5">
    <source>
        <dbReference type="ARBA" id="ARBA00023136"/>
    </source>
</evidence>
<dbReference type="GO" id="GO:0004713">
    <property type="term" value="F:protein tyrosine kinase activity"/>
    <property type="evidence" value="ECO:0007669"/>
    <property type="project" value="TreeGrafter"/>
</dbReference>
<dbReference type="Pfam" id="PF02706">
    <property type="entry name" value="Wzz"/>
    <property type="match status" value="1"/>
</dbReference>
<organism evidence="9 10">
    <name type="scientific">Candidatus Glassbacteria bacterium RIFCSPLOWO2_12_FULL_58_11</name>
    <dbReference type="NCBI Taxonomy" id="1817867"/>
    <lineage>
        <taxon>Bacteria</taxon>
        <taxon>Candidatus Glassiibacteriota</taxon>
    </lineage>
</organism>
<evidence type="ECO:0000256" key="2">
    <source>
        <dbReference type="ARBA" id="ARBA00022475"/>
    </source>
</evidence>
<keyword evidence="2" id="KW-1003">Cell membrane</keyword>
<gene>
    <name evidence="9" type="ORF">A3F83_16710</name>
</gene>
<dbReference type="GO" id="GO:0005886">
    <property type="term" value="C:plasma membrane"/>
    <property type="evidence" value="ECO:0007669"/>
    <property type="project" value="UniProtKB-SubCell"/>
</dbReference>
<evidence type="ECO:0000313" key="10">
    <source>
        <dbReference type="Proteomes" id="UP000179129"/>
    </source>
</evidence>
<feature type="transmembrane region" description="Helical" evidence="7">
    <location>
        <begin position="21"/>
        <end position="45"/>
    </location>
</feature>
<dbReference type="EMBL" id="MFIX01000199">
    <property type="protein sequence ID" value="OGG02017.1"/>
    <property type="molecule type" value="Genomic_DNA"/>
</dbReference>
<keyword evidence="3 7" id="KW-0812">Transmembrane</keyword>
<evidence type="ECO:0000256" key="1">
    <source>
        <dbReference type="ARBA" id="ARBA00004651"/>
    </source>
</evidence>
<feature type="domain" description="Polysaccharide chain length determinant N-terminal" evidence="8">
    <location>
        <begin position="12"/>
        <end position="110"/>
    </location>
</feature>
<protein>
    <recommendedName>
        <fullName evidence="8">Polysaccharide chain length determinant N-terminal domain-containing protein</fullName>
    </recommendedName>
</protein>